<dbReference type="SUPFAM" id="SSF53850">
    <property type="entry name" value="Periplasmic binding protein-like II"/>
    <property type="match status" value="1"/>
</dbReference>
<sequence length="273" mass="28353">MKPVNFTLAALLALAPFAVSAEESIIVQSTTSTANSGLYDYLLPLFSDKTGITVNVVAVGTGQAIKNAANCDGDVLLVHAKPAEEKFVADGGGTSRTDLMYNDFVIVGPAGDPAGVAGTSDVEAALKAIADKGAIFASRGDDSGTHKKEKALWQAAGVDPAAGSGDWYRETGSGMGATLNAGIGMGAYVMTDRATWISFANKQDYKIAVEGDDDLFNQYGVIPVNPEKCPAVKVEAAKAFSDWLVSDEGQKAIAGYTVDGQQLFFPNAPEQGS</sequence>
<dbReference type="AlphaFoldDB" id="A3KAW1"/>
<feature type="domain" description="PBP" evidence="2">
    <location>
        <begin position="25"/>
        <end position="248"/>
    </location>
</feature>
<comment type="caution">
    <text evidence="3">The sequence shown here is derived from an EMBL/GenBank/DDBJ whole genome shotgun (WGS) entry which is preliminary data.</text>
</comment>
<evidence type="ECO:0000313" key="4">
    <source>
        <dbReference type="Proteomes" id="UP000005713"/>
    </source>
</evidence>
<evidence type="ECO:0000256" key="1">
    <source>
        <dbReference type="SAM" id="SignalP"/>
    </source>
</evidence>
<keyword evidence="1" id="KW-0732">Signal</keyword>
<accession>A3KAW1</accession>
<reference evidence="3 4" key="1">
    <citation type="submission" date="2006-06" db="EMBL/GenBank/DDBJ databases">
        <authorList>
            <person name="Moran M.A."/>
            <person name="Ferriera S."/>
            <person name="Johnson J."/>
            <person name="Kravitz S."/>
            <person name="Beeson K."/>
            <person name="Sutton G."/>
            <person name="Rogers Y.-H."/>
            <person name="Friedman R."/>
            <person name="Frazier M."/>
            <person name="Venter J.C."/>
        </authorList>
    </citation>
    <scope>NUCLEOTIDE SEQUENCE [LARGE SCALE GENOMIC DNA]</scope>
    <source>
        <strain evidence="3 4">E-37</strain>
    </source>
</reference>
<keyword evidence="4" id="KW-1185">Reference proteome</keyword>
<dbReference type="PANTHER" id="PTHR37945:SF1">
    <property type="entry name" value="EXTRACELLULAR TUNGSTATE BINDING PROTEIN"/>
    <property type="match status" value="1"/>
</dbReference>
<dbReference type="InterPro" id="IPR052738">
    <property type="entry name" value="ABC-Tungstate_binding"/>
</dbReference>
<dbReference type="Pfam" id="PF12849">
    <property type="entry name" value="PBP_like_2"/>
    <property type="match status" value="1"/>
</dbReference>
<dbReference type="EMBL" id="AAYA01000026">
    <property type="protein sequence ID" value="EBA05689.1"/>
    <property type="molecule type" value="Genomic_DNA"/>
</dbReference>
<evidence type="ECO:0000259" key="2">
    <source>
        <dbReference type="Pfam" id="PF12849"/>
    </source>
</evidence>
<dbReference type="InterPro" id="IPR024370">
    <property type="entry name" value="PBP_domain"/>
</dbReference>
<dbReference type="PANTHER" id="PTHR37945">
    <property type="entry name" value="EXTRACELLULAR TUNGSTATE BINDING PROTEIN"/>
    <property type="match status" value="1"/>
</dbReference>
<protein>
    <submittedName>
        <fullName evidence="3">Sulfate/tungstate uptake family ABC transporter, periplasmic substrate-binding protein</fullName>
    </submittedName>
</protein>
<organism evidence="3 4">
    <name type="scientific">Sagittula stellata (strain ATCC 700073 / DSM 11524 / E-37)</name>
    <dbReference type="NCBI Taxonomy" id="388399"/>
    <lineage>
        <taxon>Bacteria</taxon>
        <taxon>Pseudomonadati</taxon>
        <taxon>Pseudomonadota</taxon>
        <taxon>Alphaproteobacteria</taxon>
        <taxon>Rhodobacterales</taxon>
        <taxon>Roseobacteraceae</taxon>
        <taxon>Sagittula</taxon>
    </lineage>
</organism>
<dbReference type="Gene3D" id="3.40.190.10">
    <property type="entry name" value="Periplasmic binding protein-like II"/>
    <property type="match status" value="2"/>
</dbReference>
<feature type="signal peptide" evidence="1">
    <location>
        <begin position="1"/>
        <end position="21"/>
    </location>
</feature>
<dbReference type="RefSeq" id="WP_005864001.1">
    <property type="nucleotide sequence ID" value="NZ_AAYA01000026.1"/>
</dbReference>
<dbReference type="Proteomes" id="UP000005713">
    <property type="component" value="Unassembled WGS sequence"/>
</dbReference>
<feature type="chain" id="PRO_5002655345" evidence="1">
    <location>
        <begin position="22"/>
        <end position="273"/>
    </location>
</feature>
<name>A3KAW1_SAGS3</name>
<dbReference type="eggNOG" id="COG2998">
    <property type="taxonomic scope" value="Bacteria"/>
</dbReference>
<proteinExistence type="predicted"/>
<evidence type="ECO:0000313" key="3">
    <source>
        <dbReference type="EMBL" id="EBA05689.1"/>
    </source>
</evidence>
<gene>
    <name evidence="3" type="ORF">SSE37_03285</name>
</gene>
<dbReference type="OrthoDB" id="186379at2"/>